<evidence type="ECO:0000256" key="3">
    <source>
        <dbReference type="ARBA" id="ARBA00007494"/>
    </source>
</evidence>
<dbReference type="EC" id="2.1.1.176" evidence="4"/>
<dbReference type="InterPro" id="IPR054728">
    <property type="entry name" value="RsmB-like_ferredoxin"/>
</dbReference>
<evidence type="ECO:0000256" key="12">
    <source>
        <dbReference type="ARBA" id="ARBA00031088"/>
    </source>
</evidence>
<feature type="active site" description="Nucleophile" evidence="14">
    <location>
        <position position="388"/>
    </location>
</feature>
<evidence type="ECO:0000256" key="2">
    <source>
        <dbReference type="ARBA" id="ARBA00004496"/>
    </source>
</evidence>
<dbReference type="Pfam" id="PF01029">
    <property type="entry name" value="NusB"/>
    <property type="match status" value="1"/>
</dbReference>
<feature type="domain" description="SAM-dependent MTase RsmB/NOP-type" evidence="15">
    <location>
        <begin position="176"/>
        <end position="436"/>
    </location>
</feature>
<sequence length="436" mass="47940">MEAIVPGGDARALALLTLIDYEKRDAYPGALLSSRLGRSRLDRRDKAFVVELVQGVLRMKSTLDWMLAGFSRRPIETLDPGVRWALRLSAYQIRFTSVPDYAAVDMTARATAEVIGRHAVGYVNAVMRAFLKGFEDVRYPDKSKDQAGYLEARYSHPEWIAEMWVRELGFDRAESVCAADNTSPPLSLRTNLFRVTRERLSASLREKGIEVAYGELTDECVNVKGSGPLSDLEEFKRGWFTVQDQGSQIVSHLLDPRGGMSVLDMCAAPGGKANHIAELMGNEGSVLALDSNGARLRMVGETAERLGNTCVSTMEIDAAVASDSIDRVFDRVLLDAPCSGLGTLARRPDARWRKQPGDIDRLASLQTKLLAQAARMVAPGGLLVYSTCTISQRENAGVVGEFMKNARGFVGETRLQLFPDTHRCDGMFAAVMRKNA</sequence>
<dbReference type="GO" id="GO:0003723">
    <property type="term" value="F:RNA binding"/>
    <property type="evidence" value="ECO:0007669"/>
    <property type="project" value="UniProtKB-UniRule"/>
</dbReference>
<dbReference type="EMBL" id="PHEX01000027">
    <property type="protein sequence ID" value="PKQ28212.1"/>
    <property type="molecule type" value="Genomic_DNA"/>
</dbReference>
<dbReference type="PROSITE" id="PS01153">
    <property type="entry name" value="NOL1_NOP2_SUN"/>
    <property type="match status" value="1"/>
</dbReference>
<dbReference type="GO" id="GO:0006355">
    <property type="term" value="P:regulation of DNA-templated transcription"/>
    <property type="evidence" value="ECO:0007669"/>
    <property type="project" value="InterPro"/>
</dbReference>
<dbReference type="Gene3D" id="3.30.70.1170">
    <property type="entry name" value="Sun protein, domain 3"/>
    <property type="match status" value="1"/>
</dbReference>
<comment type="caution">
    <text evidence="16">The sequence shown here is derived from an EMBL/GenBank/DDBJ whole genome shotgun (WGS) entry which is preliminary data.</text>
</comment>
<feature type="binding site" evidence="14">
    <location>
        <position position="290"/>
    </location>
    <ligand>
        <name>S-adenosyl-L-methionine</name>
        <dbReference type="ChEBI" id="CHEBI:59789"/>
    </ligand>
</feature>
<comment type="subcellular location">
    <subcellularLocation>
        <location evidence="2">Cytoplasm</location>
    </subcellularLocation>
</comment>
<evidence type="ECO:0000313" key="16">
    <source>
        <dbReference type="EMBL" id="PKQ28212.1"/>
    </source>
</evidence>
<evidence type="ECO:0000256" key="11">
    <source>
        <dbReference type="ARBA" id="ARBA00030399"/>
    </source>
</evidence>
<organism evidence="16 17">
    <name type="scientific">Candidatus Anoxymicrobium japonicum</name>
    <dbReference type="NCBI Taxonomy" id="2013648"/>
    <lineage>
        <taxon>Bacteria</taxon>
        <taxon>Bacillati</taxon>
        <taxon>Actinomycetota</taxon>
        <taxon>Candidatus Geothermincolia</taxon>
        <taxon>Candidatus Geothermincolales</taxon>
        <taxon>Candidatus Anoxymicrobiaceae</taxon>
        <taxon>Candidatus Anoxymicrobium</taxon>
    </lineage>
</organism>
<dbReference type="GO" id="GO:0005737">
    <property type="term" value="C:cytoplasm"/>
    <property type="evidence" value="ECO:0007669"/>
    <property type="project" value="UniProtKB-SubCell"/>
</dbReference>
<comment type="catalytic activity">
    <reaction evidence="13">
        <text>cytidine(967) in 16S rRNA + S-adenosyl-L-methionine = 5-methylcytidine(967) in 16S rRNA + S-adenosyl-L-homocysteine + H(+)</text>
        <dbReference type="Rhea" id="RHEA:42748"/>
        <dbReference type="Rhea" id="RHEA-COMP:10219"/>
        <dbReference type="Rhea" id="RHEA-COMP:10220"/>
        <dbReference type="ChEBI" id="CHEBI:15378"/>
        <dbReference type="ChEBI" id="CHEBI:57856"/>
        <dbReference type="ChEBI" id="CHEBI:59789"/>
        <dbReference type="ChEBI" id="CHEBI:74483"/>
        <dbReference type="ChEBI" id="CHEBI:82748"/>
        <dbReference type="EC" id="2.1.1.176"/>
    </reaction>
</comment>
<evidence type="ECO:0000313" key="17">
    <source>
        <dbReference type="Proteomes" id="UP000233654"/>
    </source>
</evidence>
<evidence type="ECO:0000256" key="6">
    <source>
        <dbReference type="ARBA" id="ARBA00022552"/>
    </source>
</evidence>
<dbReference type="GO" id="GO:0008649">
    <property type="term" value="F:rRNA methyltransferase activity"/>
    <property type="evidence" value="ECO:0007669"/>
    <property type="project" value="InterPro"/>
</dbReference>
<dbReference type="Pfam" id="PF01189">
    <property type="entry name" value="Methyltr_RsmB-F"/>
    <property type="match status" value="1"/>
</dbReference>
<evidence type="ECO:0000256" key="10">
    <source>
        <dbReference type="ARBA" id="ARBA00022884"/>
    </source>
</evidence>
<dbReference type="InterPro" id="IPR035926">
    <property type="entry name" value="NusB-like_sf"/>
</dbReference>
<evidence type="ECO:0000256" key="4">
    <source>
        <dbReference type="ARBA" id="ARBA00012140"/>
    </source>
</evidence>
<dbReference type="InterPro" id="IPR023267">
    <property type="entry name" value="RCMT"/>
</dbReference>
<dbReference type="InterPro" id="IPR006027">
    <property type="entry name" value="NusB_RsmB_TIM44"/>
</dbReference>
<evidence type="ECO:0000256" key="7">
    <source>
        <dbReference type="ARBA" id="ARBA00022603"/>
    </source>
</evidence>
<dbReference type="InterPro" id="IPR018314">
    <property type="entry name" value="RsmB/NOL1/NOP2-like_CS"/>
</dbReference>
<dbReference type="SUPFAM" id="SSF48013">
    <property type="entry name" value="NusB-like"/>
    <property type="match status" value="1"/>
</dbReference>
<dbReference type="AlphaFoldDB" id="A0A2N3G6G7"/>
<dbReference type="PANTHER" id="PTHR22807:SF53">
    <property type="entry name" value="RIBOSOMAL RNA SMALL SUBUNIT METHYLTRANSFERASE B-RELATED"/>
    <property type="match status" value="1"/>
</dbReference>
<evidence type="ECO:0000256" key="1">
    <source>
        <dbReference type="ARBA" id="ARBA00002724"/>
    </source>
</evidence>
<evidence type="ECO:0000256" key="5">
    <source>
        <dbReference type="ARBA" id="ARBA00022490"/>
    </source>
</evidence>
<comment type="similarity">
    <text evidence="3 14">Belongs to the class I-like SAM-binding methyltransferase superfamily. RsmB/NOP family.</text>
</comment>
<evidence type="ECO:0000256" key="14">
    <source>
        <dbReference type="PROSITE-ProRule" id="PRU01023"/>
    </source>
</evidence>
<dbReference type="InterPro" id="IPR029063">
    <property type="entry name" value="SAM-dependent_MTases_sf"/>
</dbReference>
<dbReference type="Gene3D" id="1.10.940.10">
    <property type="entry name" value="NusB-like"/>
    <property type="match status" value="1"/>
</dbReference>
<proteinExistence type="inferred from homology"/>
<evidence type="ECO:0000259" key="15">
    <source>
        <dbReference type="PROSITE" id="PS51686"/>
    </source>
</evidence>
<keyword evidence="7 14" id="KW-0489">Methyltransferase</keyword>
<keyword evidence="8 14" id="KW-0808">Transferase</keyword>
<dbReference type="NCBIfam" id="TIGR00563">
    <property type="entry name" value="rsmB"/>
    <property type="match status" value="1"/>
</dbReference>
<evidence type="ECO:0000256" key="8">
    <source>
        <dbReference type="ARBA" id="ARBA00022679"/>
    </source>
</evidence>
<evidence type="ECO:0000256" key="9">
    <source>
        <dbReference type="ARBA" id="ARBA00022691"/>
    </source>
</evidence>
<evidence type="ECO:0000256" key="13">
    <source>
        <dbReference type="ARBA" id="ARBA00047283"/>
    </source>
</evidence>
<dbReference type="PROSITE" id="PS51686">
    <property type="entry name" value="SAM_MT_RSMB_NOP"/>
    <property type="match status" value="1"/>
</dbReference>
<dbReference type="Pfam" id="PF22458">
    <property type="entry name" value="RsmF-B_ferredox"/>
    <property type="match status" value="1"/>
</dbReference>
<dbReference type="InterPro" id="IPR001678">
    <property type="entry name" value="MeTrfase_RsmB-F_NOP2_dom"/>
</dbReference>
<accession>A0A2N3G6G7</accession>
<dbReference type="SUPFAM" id="SSF53335">
    <property type="entry name" value="S-adenosyl-L-methionine-dependent methyltransferases"/>
    <property type="match status" value="1"/>
</dbReference>
<comment type="function">
    <text evidence="1">Specifically methylates the cytosine at position 967 (m5C967) of 16S rRNA.</text>
</comment>
<dbReference type="InterPro" id="IPR004573">
    <property type="entry name" value="rRNA_ssu_MeTfrase_B"/>
</dbReference>
<dbReference type="CDD" id="cd02440">
    <property type="entry name" value="AdoMet_MTases"/>
    <property type="match status" value="1"/>
</dbReference>
<feature type="binding site" evidence="14">
    <location>
        <begin position="266"/>
        <end position="272"/>
    </location>
    <ligand>
        <name>S-adenosyl-L-methionine</name>
        <dbReference type="ChEBI" id="CHEBI:59789"/>
    </ligand>
</feature>
<dbReference type="Proteomes" id="UP000233654">
    <property type="component" value="Unassembled WGS sequence"/>
</dbReference>
<reference evidence="16 17" key="1">
    <citation type="journal article" date="2017" name="ISME J.">
        <title>Potential for microbial H2 and metal transformations associated with novel bacteria and archaea in deep terrestrial subsurface sediments.</title>
        <authorList>
            <person name="Hernsdorf A.W."/>
            <person name="Amano Y."/>
            <person name="Miyakawa K."/>
            <person name="Ise K."/>
            <person name="Suzuki Y."/>
            <person name="Anantharaman K."/>
            <person name="Probst A."/>
            <person name="Burstein D."/>
            <person name="Thomas B.C."/>
            <person name="Banfield J.F."/>
        </authorList>
    </citation>
    <scope>NUCLEOTIDE SEQUENCE [LARGE SCALE GENOMIC DNA]</scope>
    <source>
        <strain evidence="16">HGW-Actinobacteria-3</strain>
    </source>
</reference>
<dbReference type="PANTHER" id="PTHR22807">
    <property type="entry name" value="NOP2 YEAST -RELATED NOL1/NOP2/FMU SUN DOMAIN-CONTAINING"/>
    <property type="match status" value="1"/>
</dbReference>
<keyword evidence="6" id="KW-0698">rRNA processing</keyword>
<dbReference type="Gene3D" id="3.40.50.150">
    <property type="entry name" value="Vaccinia Virus protein VP39"/>
    <property type="match status" value="1"/>
</dbReference>
<feature type="binding site" evidence="14">
    <location>
        <position position="335"/>
    </location>
    <ligand>
        <name>S-adenosyl-L-methionine</name>
        <dbReference type="ChEBI" id="CHEBI:59789"/>
    </ligand>
</feature>
<protein>
    <recommendedName>
        <fullName evidence="4">16S rRNA (cytosine(967)-C(5))-methyltransferase</fullName>
        <ecNumber evidence="4">2.1.1.176</ecNumber>
    </recommendedName>
    <alternativeName>
        <fullName evidence="11">16S rRNA m5C967 methyltransferase</fullName>
    </alternativeName>
    <alternativeName>
        <fullName evidence="12">rRNA (cytosine-C(5)-)-methyltransferase RsmB</fullName>
    </alternativeName>
</protein>
<keyword evidence="9 14" id="KW-0949">S-adenosyl-L-methionine</keyword>
<dbReference type="PRINTS" id="PR02008">
    <property type="entry name" value="RCMTFAMILY"/>
</dbReference>
<keyword evidence="5" id="KW-0963">Cytoplasm</keyword>
<dbReference type="NCBIfam" id="NF011494">
    <property type="entry name" value="PRK14902.1"/>
    <property type="match status" value="1"/>
</dbReference>
<name>A0A2N3G6G7_9ACTN</name>
<feature type="binding site" evidence="14">
    <location>
        <position position="317"/>
    </location>
    <ligand>
        <name>S-adenosyl-L-methionine</name>
        <dbReference type="ChEBI" id="CHEBI:59789"/>
    </ligand>
</feature>
<dbReference type="InterPro" id="IPR049560">
    <property type="entry name" value="MeTrfase_RsmB-F_NOP2_cat"/>
</dbReference>
<keyword evidence="10 14" id="KW-0694">RNA-binding</keyword>
<gene>
    <name evidence="16" type="ORF">CVT63_03965</name>
</gene>